<dbReference type="EMBL" id="JAKLMC020000008">
    <property type="protein sequence ID" value="KAK5954436.1"/>
    <property type="molecule type" value="Genomic_DNA"/>
</dbReference>
<feature type="compositionally biased region" description="Basic and acidic residues" evidence="1">
    <location>
        <begin position="61"/>
        <end position="70"/>
    </location>
</feature>
<evidence type="ECO:0000256" key="1">
    <source>
        <dbReference type="SAM" id="MobiDB-lite"/>
    </source>
</evidence>
<dbReference type="Proteomes" id="UP001316803">
    <property type="component" value="Unassembled WGS sequence"/>
</dbReference>
<evidence type="ECO:0000313" key="3">
    <source>
        <dbReference type="Proteomes" id="UP001316803"/>
    </source>
</evidence>
<keyword evidence="3" id="KW-1185">Reference proteome</keyword>
<feature type="region of interest" description="Disordered" evidence="1">
    <location>
        <begin position="422"/>
        <end position="462"/>
    </location>
</feature>
<feature type="compositionally biased region" description="Polar residues" evidence="1">
    <location>
        <begin position="122"/>
        <end position="131"/>
    </location>
</feature>
<sequence length="527" mass="58432">MTTRDSSILRVAPSQEVLRAVNELSEGPKASNHEAHEEARQDTEGQLHSHNYATALTGEAVHQHNSHDRATSSTSGHLSTEDAPQNVPDDGLSKPPNRPDPRPSIERSDSTPLVVNDPIPSAASTGTTDHGLSSLNMQELIGQVPSLRLSLGQCKDRCGAIVFDVLAEASISEELKQHSESYKALRMELRNAVAFHLGLSSEDPQAKPIFVRFEEALYRKAREELHQAAGLPQPFRPLESSRSFADDQLYCIMMVLRVVDKMLREVDEADLRAFQACCQKAAMKWQLDIHKHWIAELTGEKKRKGRDGEISASQSHKHRRTTSLESEGHAGESAPKRRPGRPPGAKNKASVAPKQRAAARATTRDQSVGLPATPTPAPRAPGIPLPHQFQGYHPHTATPRSIQLQAPHYHNTPTPRPQGQYAPRHGIQPYGNMLQPQNWSSRPVHTPPSQRRGAFSQQDRQIDPSIRHQAEALSSSPQHQVIFENPIINNYYSRPDQEGHRAPSTNNWVVDEPDEGSGETNHERRSN</sequence>
<feature type="compositionally biased region" description="Basic and acidic residues" evidence="1">
    <location>
        <begin position="31"/>
        <end position="47"/>
    </location>
</feature>
<feature type="region of interest" description="Disordered" evidence="1">
    <location>
        <begin position="301"/>
        <end position="383"/>
    </location>
</feature>
<evidence type="ECO:0000313" key="2">
    <source>
        <dbReference type="EMBL" id="KAK5954436.1"/>
    </source>
</evidence>
<dbReference type="AlphaFoldDB" id="A0AAN8EV44"/>
<feature type="region of interest" description="Disordered" evidence="1">
    <location>
        <begin position="491"/>
        <end position="527"/>
    </location>
</feature>
<name>A0AAN8EV44_9EURO</name>
<protein>
    <submittedName>
        <fullName evidence="2">Uncharacterized protein</fullName>
    </submittedName>
</protein>
<feature type="compositionally biased region" description="Polar residues" evidence="1">
    <location>
        <begin position="434"/>
        <end position="459"/>
    </location>
</feature>
<comment type="caution">
    <text evidence="2">The sequence shown here is derived from an EMBL/GenBank/DDBJ whole genome shotgun (WGS) entry which is preliminary data.</text>
</comment>
<gene>
    <name evidence="2" type="ORF">OHC33_004158</name>
</gene>
<feature type="region of interest" description="Disordered" evidence="1">
    <location>
        <begin position="20"/>
        <end position="131"/>
    </location>
</feature>
<feature type="compositionally biased region" description="Basic and acidic residues" evidence="1">
    <location>
        <begin position="97"/>
        <end position="109"/>
    </location>
</feature>
<organism evidence="2 3">
    <name type="scientific">Knufia fluminis</name>
    <dbReference type="NCBI Taxonomy" id="191047"/>
    <lineage>
        <taxon>Eukaryota</taxon>
        <taxon>Fungi</taxon>
        <taxon>Dikarya</taxon>
        <taxon>Ascomycota</taxon>
        <taxon>Pezizomycotina</taxon>
        <taxon>Eurotiomycetes</taxon>
        <taxon>Chaetothyriomycetidae</taxon>
        <taxon>Chaetothyriales</taxon>
        <taxon>Trichomeriaceae</taxon>
        <taxon>Knufia</taxon>
    </lineage>
</organism>
<accession>A0AAN8EV44</accession>
<reference evidence="2 3" key="1">
    <citation type="submission" date="2022-12" db="EMBL/GenBank/DDBJ databases">
        <title>Genomic features and morphological characterization of a novel Knufia sp. strain isolated from spacecraft assembly facility.</title>
        <authorList>
            <person name="Teixeira M."/>
            <person name="Chander A.M."/>
            <person name="Stajich J.E."/>
            <person name="Venkateswaran K."/>
        </authorList>
    </citation>
    <scope>NUCLEOTIDE SEQUENCE [LARGE SCALE GENOMIC DNA]</scope>
    <source>
        <strain evidence="2 3">FJI-L2-BK-P2</strain>
    </source>
</reference>
<feature type="compositionally biased region" description="Pro residues" evidence="1">
    <location>
        <begin position="373"/>
        <end position="383"/>
    </location>
</feature>
<proteinExistence type="predicted"/>